<feature type="transmembrane region" description="Helical" evidence="9">
    <location>
        <begin position="504"/>
        <end position="523"/>
    </location>
</feature>
<dbReference type="PATRIC" id="fig|1166016.3.peg.2492"/>
<dbReference type="InterPro" id="IPR052157">
    <property type="entry name" value="BCAA_transport_permease"/>
</dbReference>
<dbReference type="Gene3D" id="1.25.10.10">
    <property type="entry name" value="Leucine-rich Repeat Variant"/>
    <property type="match status" value="1"/>
</dbReference>
<dbReference type="HOGENOM" id="CLU_027416_1_0_6"/>
<evidence type="ECO:0000256" key="6">
    <source>
        <dbReference type="ARBA" id="ARBA00022989"/>
    </source>
</evidence>
<evidence type="ECO:0000256" key="5">
    <source>
        <dbReference type="ARBA" id="ARBA00022970"/>
    </source>
</evidence>
<dbReference type="Proteomes" id="UP000008044">
    <property type="component" value="Chromosome"/>
</dbReference>
<dbReference type="eggNOG" id="COG1413">
    <property type="taxonomic scope" value="Bacteria"/>
</dbReference>
<dbReference type="CDD" id="cd06582">
    <property type="entry name" value="TM_PBP1_LivH_like"/>
    <property type="match status" value="1"/>
</dbReference>
<feature type="transmembrane region" description="Helical" evidence="9">
    <location>
        <begin position="387"/>
        <end position="407"/>
    </location>
</feature>
<evidence type="ECO:0000256" key="8">
    <source>
        <dbReference type="ARBA" id="ARBA00037998"/>
    </source>
</evidence>
<feature type="transmembrane region" description="Helical" evidence="9">
    <location>
        <begin position="474"/>
        <end position="498"/>
    </location>
</feature>
<dbReference type="PANTHER" id="PTHR11795:SF447">
    <property type="entry name" value="ABC TRANSPORTER PERMEASE PROTEIN"/>
    <property type="match status" value="1"/>
</dbReference>
<dbReference type="EMBL" id="CP003415">
    <property type="protein sequence ID" value="AFI90561.1"/>
    <property type="molecule type" value="Genomic_DNA"/>
</dbReference>
<organism evidence="10 11">
    <name type="scientific">Pectobacterium parmentieri</name>
    <dbReference type="NCBI Taxonomy" id="1905730"/>
    <lineage>
        <taxon>Bacteria</taxon>
        <taxon>Pseudomonadati</taxon>
        <taxon>Pseudomonadota</taxon>
        <taxon>Gammaproteobacteria</taxon>
        <taxon>Enterobacterales</taxon>
        <taxon>Pectobacteriaceae</taxon>
        <taxon>Pectobacterium</taxon>
    </lineage>
</organism>
<keyword evidence="4 9" id="KW-0812">Transmembrane</keyword>
<feature type="transmembrane region" description="Helical" evidence="9">
    <location>
        <begin position="306"/>
        <end position="326"/>
    </location>
</feature>
<keyword evidence="7 9" id="KW-0472">Membrane</keyword>
<evidence type="ECO:0000256" key="1">
    <source>
        <dbReference type="ARBA" id="ARBA00004429"/>
    </source>
</evidence>
<dbReference type="AlphaFoldDB" id="A0A0H3I9D7"/>
<name>A0A0H3I9D7_PECPM</name>
<dbReference type="STRING" id="1905730.W5S_2473"/>
<sequence>MMPNRYFLSYMADIAMINRQLSTFVLSLCLMLPWLAQAGPATDFTAASRTQQAELLQQWAAAPEPARLPLLQALRDESVVLDRDQQPFRDVQGTLMPLEGHAQPVGATKKLFMNNRLRVLVATALASHQLVSDDAATRLNAVRQLQSDSRAEQLPLLVQRLEVEKDAQVHDALNIAIATRQLSDGEPLVRLDAVKRLGQTGDPQMQALLQPLTQVQNEPDTGVRAAAQESLDQIKQSLIVGDLLGQAFTGLSLGSILLLAALGLAITYGLLGVINMAHGEMLMLGAYSTWLVQSLCQQFAPTWLAYYPLLALPVAFFITAGVGMALERTVIRHLYGRPLETLLATWGISLMLIQLVRMLFGTQNLEVANPAWLSGGLRLLPNLVLPYNRIAVILFVLGVLLLTWLLLNKTRLGMNVRAVTQNRAMADCCGVPTGRVDMLAFGLGSGIAGLGGVALSQLGNVGPELGQGYIIDSFLVVVLGGVGQLAGTVVAAFSLGILNKVLEPQIGAVLGKIVILLLIVLFIQKRPQGLFAFKGRVVD</sequence>
<keyword evidence="2" id="KW-0813">Transport</keyword>
<dbReference type="GO" id="GO:0005886">
    <property type="term" value="C:plasma membrane"/>
    <property type="evidence" value="ECO:0007669"/>
    <property type="project" value="UniProtKB-SubCell"/>
</dbReference>
<dbReference type="PANTHER" id="PTHR11795">
    <property type="entry name" value="BRANCHED-CHAIN AMINO ACID TRANSPORT SYSTEM PERMEASE PROTEIN LIVH"/>
    <property type="match status" value="1"/>
</dbReference>
<feature type="transmembrane region" description="Helical" evidence="9">
    <location>
        <begin position="253"/>
        <end position="274"/>
    </location>
</feature>
<dbReference type="SUPFAM" id="SSF48371">
    <property type="entry name" value="ARM repeat"/>
    <property type="match status" value="1"/>
</dbReference>
<reference evidence="10 11" key="1">
    <citation type="journal article" date="2012" name="J. Bacteriol.">
        <title>Genome sequence of Pectobacterium sp. strain SCC3193.</title>
        <authorList>
            <person name="Koskinen J.P."/>
            <person name="Laine P."/>
            <person name="Niemi O."/>
            <person name="Nykyri J."/>
            <person name="Harjunpaa H."/>
            <person name="Auvinen P."/>
            <person name="Paulin L."/>
            <person name="Pirhonen M."/>
            <person name="Palva T."/>
            <person name="Holm L."/>
        </authorList>
    </citation>
    <scope>NUCLEOTIDE SEQUENCE [LARGE SCALE GENOMIC DNA]</scope>
    <source>
        <strain evidence="10 11">SCC3193</strain>
    </source>
</reference>
<evidence type="ECO:0000256" key="2">
    <source>
        <dbReference type="ARBA" id="ARBA00022448"/>
    </source>
</evidence>
<gene>
    <name evidence="10" type="ordered locus">W5S_2473</name>
</gene>
<dbReference type="NCBIfam" id="TIGR03409">
    <property type="entry name" value="urea_trans_UrtB"/>
    <property type="match status" value="1"/>
</dbReference>
<dbReference type="Pfam" id="PF02653">
    <property type="entry name" value="BPD_transp_2"/>
    <property type="match status" value="1"/>
</dbReference>
<feature type="transmembrane region" description="Helical" evidence="9">
    <location>
        <begin position="338"/>
        <end position="360"/>
    </location>
</feature>
<dbReference type="GO" id="GO:0022857">
    <property type="term" value="F:transmembrane transporter activity"/>
    <property type="evidence" value="ECO:0007669"/>
    <property type="project" value="InterPro"/>
</dbReference>
<protein>
    <submittedName>
        <fullName evidence="10">Urea ABC transporter, permease protein UrtB</fullName>
    </submittedName>
</protein>
<dbReference type="InterPro" id="IPR001851">
    <property type="entry name" value="ABC_transp_permease"/>
</dbReference>
<dbReference type="GO" id="GO:0006865">
    <property type="term" value="P:amino acid transport"/>
    <property type="evidence" value="ECO:0007669"/>
    <property type="project" value="UniProtKB-KW"/>
</dbReference>
<dbReference type="InterPro" id="IPR016024">
    <property type="entry name" value="ARM-type_fold"/>
</dbReference>
<comment type="subcellular location">
    <subcellularLocation>
        <location evidence="1">Cell inner membrane</location>
        <topology evidence="1">Multi-pass membrane protein</topology>
    </subcellularLocation>
</comment>
<keyword evidence="3" id="KW-1003">Cell membrane</keyword>
<dbReference type="eggNOG" id="COG0559">
    <property type="taxonomic scope" value="Bacteria"/>
</dbReference>
<evidence type="ECO:0000313" key="10">
    <source>
        <dbReference type="EMBL" id="AFI90561.1"/>
    </source>
</evidence>
<dbReference type="KEGG" id="pec:W5S_2473"/>
<evidence type="ECO:0000313" key="11">
    <source>
        <dbReference type="Proteomes" id="UP000008044"/>
    </source>
</evidence>
<evidence type="ECO:0000256" key="3">
    <source>
        <dbReference type="ARBA" id="ARBA00022475"/>
    </source>
</evidence>
<accession>A0A0H3I9D7</accession>
<proteinExistence type="inferred from homology"/>
<comment type="similarity">
    <text evidence="8">Belongs to the binding-protein-dependent transport system permease family. LivHM subfamily.</text>
</comment>
<dbReference type="InterPro" id="IPR017779">
    <property type="entry name" value="ABC_UrtB_bac"/>
</dbReference>
<evidence type="ECO:0000256" key="9">
    <source>
        <dbReference type="SAM" id="Phobius"/>
    </source>
</evidence>
<dbReference type="InterPro" id="IPR011989">
    <property type="entry name" value="ARM-like"/>
</dbReference>
<keyword evidence="5" id="KW-0029">Amino-acid transport</keyword>
<keyword evidence="6 9" id="KW-1133">Transmembrane helix</keyword>
<evidence type="ECO:0000256" key="7">
    <source>
        <dbReference type="ARBA" id="ARBA00023136"/>
    </source>
</evidence>
<evidence type="ECO:0000256" key="4">
    <source>
        <dbReference type="ARBA" id="ARBA00022692"/>
    </source>
</evidence>